<keyword evidence="2" id="KW-1185">Reference proteome</keyword>
<reference evidence="1 2" key="1">
    <citation type="submission" date="2018-08" db="EMBL/GenBank/DDBJ databases">
        <title>Comamonas testosteroni strain SWCO2.</title>
        <authorList>
            <person name="Jiang N."/>
            <person name="Zhang X.Z."/>
        </authorList>
    </citation>
    <scope>NUCLEOTIDE SEQUENCE [LARGE SCALE GENOMIC DNA]</scope>
    <source>
        <strain evidence="1 2">SWCO2</strain>
    </source>
</reference>
<dbReference type="OrthoDB" id="7057642at2"/>
<evidence type="ECO:0000313" key="1">
    <source>
        <dbReference type="EMBL" id="RGE40743.1"/>
    </source>
</evidence>
<dbReference type="Proteomes" id="UP000261948">
    <property type="component" value="Unassembled WGS sequence"/>
</dbReference>
<dbReference type="EMBL" id="QURR01000033">
    <property type="protein sequence ID" value="RGE40743.1"/>
    <property type="molecule type" value="Genomic_DNA"/>
</dbReference>
<dbReference type="InterPro" id="IPR021332">
    <property type="entry name" value="DUF2944"/>
</dbReference>
<gene>
    <name evidence="1" type="ORF">DZC30_19675</name>
</gene>
<sequence length="185" mass="20753">MDDIVKQAMAKWPNVPACSGWLGLDARGQWWLRDAEAQACGAFTSGTEGAKGSALRHEKLAEFIGRNYLAEGDGCWYFQNGPQRVYVELETAPWIWRLHSTQQGLKLHSHTGQTLDPRDVQQAMMDEEGRLYLALPQGLGMVHSLDMLDAVTALERGELPEVQELPFAQLPERFGYVISPELLQK</sequence>
<name>A0A373F986_COMTE</name>
<proteinExistence type="predicted"/>
<organism evidence="1 2">
    <name type="scientific">Comamonas testosteroni</name>
    <name type="common">Pseudomonas testosteroni</name>
    <dbReference type="NCBI Taxonomy" id="285"/>
    <lineage>
        <taxon>Bacteria</taxon>
        <taxon>Pseudomonadati</taxon>
        <taxon>Pseudomonadota</taxon>
        <taxon>Betaproteobacteria</taxon>
        <taxon>Burkholderiales</taxon>
        <taxon>Comamonadaceae</taxon>
        <taxon>Comamonas</taxon>
    </lineage>
</organism>
<dbReference type="Pfam" id="PF11161">
    <property type="entry name" value="DUF2944"/>
    <property type="match status" value="1"/>
</dbReference>
<accession>A0A373F986</accession>
<protein>
    <submittedName>
        <fullName evidence="1">DUF2946 family protein</fullName>
    </submittedName>
</protein>
<comment type="caution">
    <text evidence="1">The sequence shown here is derived from an EMBL/GenBank/DDBJ whole genome shotgun (WGS) entry which is preliminary data.</text>
</comment>
<dbReference type="AlphaFoldDB" id="A0A373F986"/>
<evidence type="ECO:0000313" key="2">
    <source>
        <dbReference type="Proteomes" id="UP000261948"/>
    </source>
</evidence>